<dbReference type="Proteomes" id="UP000193922">
    <property type="component" value="Unassembled WGS sequence"/>
</dbReference>
<protein>
    <submittedName>
        <fullName evidence="1">Uncharacterized protein</fullName>
    </submittedName>
</protein>
<dbReference type="EMBL" id="MCFD01000018">
    <property type="protein sequence ID" value="ORX66013.1"/>
    <property type="molecule type" value="Genomic_DNA"/>
</dbReference>
<accession>A0A1Y1VXT2</accession>
<evidence type="ECO:0000313" key="1">
    <source>
        <dbReference type="EMBL" id="ORX66013.1"/>
    </source>
</evidence>
<comment type="caution">
    <text evidence="1">The sequence shown here is derived from an EMBL/GenBank/DDBJ whole genome shotgun (WGS) entry which is preliminary data.</text>
</comment>
<sequence>MKPPGHHISTGHIICSSPYISPKINAYPFVFLAAGGFPSYTGKREDVVRRVAHIEKNESVRTPPLTPPSSTQLHLHAWMQKWRQRIKNYIITTPFFATDSKRVVARRSVLFLFHAILKTVDIYYSLSLNINTRVLFCYIYFVATHLPPDLSMWM</sequence>
<evidence type="ECO:0000313" key="2">
    <source>
        <dbReference type="Proteomes" id="UP000193922"/>
    </source>
</evidence>
<dbReference type="GeneID" id="63808689"/>
<dbReference type="AlphaFoldDB" id="A0A1Y1VXT2"/>
<dbReference type="RefSeq" id="XP_040740064.1">
    <property type="nucleotide sequence ID" value="XM_040892041.1"/>
</dbReference>
<reference evidence="1 2" key="1">
    <citation type="submission" date="2016-07" db="EMBL/GenBank/DDBJ databases">
        <title>Pervasive Adenine N6-methylation of Active Genes in Fungi.</title>
        <authorList>
            <consortium name="DOE Joint Genome Institute"/>
            <person name="Mondo S.J."/>
            <person name="Dannebaum R.O."/>
            <person name="Kuo R.C."/>
            <person name="Labutti K."/>
            <person name="Haridas S."/>
            <person name="Kuo A."/>
            <person name="Salamov A."/>
            <person name="Ahrendt S.R."/>
            <person name="Lipzen A."/>
            <person name="Sullivan W."/>
            <person name="Andreopoulos W.B."/>
            <person name="Clum A."/>
            <person name="Lindquist E."/>
            <person name="Daum C."/>
            <person name="Ramamoorthy G.K."/>
            <person name="Gryganskyi A."/>
            <person name="Culley D."/>
            <person name="Magnuson J.K."/>
            <person name="James T.Y."/>
            <person name="O'Malley M.A."/>
            <person name="Stajich J.E."/>
            <person name="Spatafora J.W."/>
            <person name="Visel A."/>
            <person name="Grigoriev I.V."/>
        </authorList>
    </citation>
    <scope>NUCLEOTIDE SEQUENCE [LARGE SCALE GENOMIC DNA]</scope>
    <source>
        <strain evidence="1 2">ATCC 12442</strain>
    </source>
</reference>
<organism evidence="1 2">
    <name type="scientific">Linderina pennispora</name>
    <dbReference type="NCBI Taxonomy" id="61395"/>
    <lineage>
        <taxon>Eukaryota</taxon>
        <taxon>Fungi</taxon>
        <taxon>Fungi incertae sedis</taxon>
        <taxon>Zoopagomycota</taxon>
        <taxon>Kickxellomycotina</taxon>
        <taxon>Kickxellomycetes</taxon>
        <taxon>Kickxellales</taxon>
        <taxon>Kickxellaceae</taxon>
        <taxon>Linderina</taxon>
    </lineage>
</organism>
<proteinExistence type="predicted"/>
<keyword evidence="2" id="KW-1185">Reference proteome</keyword>
<gene>
    <name evidence="1" type="ORF">DL89DRAFT_74967</name>
</gene>
<name>A0A1Y1VXT2_9FUNG</name>